<dbReference type="AlphaFoldDB" id="A0A365MWA3"/>
<evidence type="ECO:0000313" key="3">
    <source>
        <dbReference type="Proteomes" id="UP000251714"/>
    </source>
</evidence>
<reference evidence="2 3" key="1">
    <citation type="submission" date="2017-12" db="EMBL/GenBank/DDBJ databases">
        <title>Genome sequence of the mycotoxigenic crop pathogen Fusarium proliferatum, strain ITEM 2341 from Date Palm.</title>
        <authorList>
            <person name="Almiman B.F."/>
            <person name="Shittu T.A."/>
            <person name="Muthumeenakshi S."/>
            <person name="Baroncelli R."/>
            <person name="Sreenivasaprasada S."/>
        </authorList>
    </citation>
    <scope>NUCLEOTIDE SEQUENCE [LARGE SCALE GENOMIC DNA]</scope>
    <source>
        <strain evidence="2 3">ITEM 2341</strain>
    </source>
</reference>
<dbReference type="Proteomes" id="UP000251714">
    <property type="component" value="Unassembled WGS sequence"/>
</dbReference>
<evidence type="ECO:0000259" key="1">
    <source>
        <dbReference type="Pfam" id="PF14529"/>
    </source>
</evidence>
<dbReference type="InterPro" id="IPR005135">
    <property type="entry name" value="Endo/exonuclease/phosphatase"/>
</dbReference>
<dbReference type="Gene3D" id="3.60.10.10">
    <property type="entry name" value="Endonuclease/exonuclease/phosphatase"/>
    <property type="match status" value="1"/>
</dbReference>
<feature type="domain" description="Endonuclease/exonuclease/phosphatase" evidence="1">
    <location>
        <begin position="108"/>
        <end position="224"/>
    </location>
</feature>
<dbReference type="GO" id="GO:0003824">
    <property type="term" value="F:catalytic activity"/>
    <property type="evidence" value="ECO:0007669"/>
    <property type="project" value="InterPro"/>
</dbReference>
<organism evidence="2 3">
    <name type="scientific">Gibberella intermedia</name>
    <name type="common">Bulb rot disease fungus</name>
    <name type="synonym">Fusarium proliferatum</name>
    <dbReference type="NCBI Taxonomy" id="948311"/>
    <lineage>
        <taxon>Eukaryota</taxon>
        <taxon>Fungi</taxon>
        <taxon>Dikarya</taxon>
        <taxon>Ascomycota</taxon>
        <taxon>Pezizomycotina</taxon>
        <taxon>Sordariomycetes</taxon>
        <taxon>Hypocreomycetidae</taxon>
        <taxon>Hypocreales</taxon>
        <taxon>Nectriaceae</taxon>
        <taxon>Fusarium</taxon>
        <taxon>Fusarium fujikuroi species complex</taxon>
    </lineage>
</organism>
<dbReference type="SUPFAM" id="SSF56219">
    <property type="entry name" value="DNase I-like"/>
    <property type="match status" value="1"/>
</dbReference>
<gene>
    <name evidence="2" type="ORF">FPRO05_14090</name>
</gene>
<proteinExistence type="predicted"/>
<dbReference type="EMBL" id="PKMI01000037">
    <property type="protein sequence ID" value="RBA12814.1"/>
    <property type="molecule type" value="Genomic_DNA"/>
</dbReference>
<protein>
    <submittedName>
        <fullName evidence="2">Zinc knuckle</fullName>
    </submittedName>
</protein>
<accession>A0A365MWA3</accession>
<comment type="caution">
    <text evidence="2">The sequence shown here is derived from an EMBL/GenBank/DDBJ whole genome shotgun (WGS) entry which is preliminary data.</text>
</comment>
<dbReference type="Pfam" id="PF14529">
    <property type="entry name" value="Exo_endo_phos_2"/>
    <property type="match status" value="1"/>
</dbReference>
<sequence>MKGNQKLQILQYNVQKSRDVVLASLFRNPKVTEYDILAIQEPWRNPFILTTYHPLKSHFHLTYLDDPSTRVCFYINKRIDNSTWNVTYVSKDIIFLTIVDTESSRNKYIFNVYNEPGTNTLLTLSTTMQDLEPDSELVLLGDFNLHHPLWSGTYRRAGQGTTPQQLLTIIEENQLHLLTVPGTPTHRWKGGQTTIDLTFATQGLASRVCQCKIDSELDCDSDHLQAYGKYTTPKRADPAESQSRTVCSFCTGPCILIRVSRREPDQSGH</sequence>
<evidence type="ECO:0000313" key="2">
    <source>
        <dbReference type="EMBL" id="RBA12814.1"/>
    </source>
</evidence>
<name>A0A365MWA3_GIBIN</name>
<dbReference type="InterPro" id="IPR036691">
    <property type="entry name" value="Endo/exonu/phosph_ase_sf"/>
</dbReference>